<evidence type="ECO:0000313" key="5">
    <source>
        <dbReference type="EMBL" id="BBP93074.1"/>
    </source>
</evidence>
<dbReference type="Gene3D" id="3.40.50.200">
    <property type="entry name" value="Peptidase S8/S53 domain"/>
    <property type="match status" value="1"/>
</dbReference>
<protein>
    <recommendedName>
        <fullName evidence="4">Peptidase S8/S53 domain-containing protein</fullName>
    </recommendedName>
</protein>
<organism evidence="5 6">
    <name type="scientific">Bacillus safensis</name>
    <dbReference type="NCBI Taxonomy" id="561879"/>
    <lineage>
        <taxon>Bacteria</taxon>
        <taxon>Bacillati</taxon>
        <taxon>Bacillota</taxon>
        <taxon>Bacilli</taxon>
        <taxon>Bacillales</taxon>
        <taxon>Bacillaceae</taxon>
        <taxon>Bacillus</taxon>
    </lineage>
</organism>
<gene>
    <name evidence="5" type="ORF">BsIDN1_66920</name>
</gene>
<dbReference type="GO" id="GO:0004252">
    <property type="term" value="F:serine-type endopeptidase activity"/>
    <property type="evidence" value="ECO:0007669"/>
    <property type="project" value="InterPro"/>
</dbReference>
<evidence type="ECO:0000256" key="1">
    <source>
        <dbReference type="ARBA" id="ARBA00011073"/>
    </source>
</evidence>
<dbReference type="PROSITE" id="PS51892">
    <property type="entry name" value="SUBTILASE"/>
    <property type="match status" value="1"/>
</dbReference>
<evidence type="ECO:0000256" key="2">
    <source>
        <dbReference type="ARBA" id="ARBA00022801"/>
    </source>
</evidence>
<dbReference type="Proteomes" id="UP000464658">
    <property type="component" value="Chromosome"/>
</dbReference>
<dbReference type="InterPro" id="IPR036852">
    <property type="entry name" value="Peptidase_S8/S53_dom_sf"/>
</dbReference>
<dbReference type="Pfam" id="PF00082">
    <property type="entry name" value="Peptidase_S8"/>
    <property type="match status" value="1"/>
</dbReference>
<comment type="caution">
    <text evidence="3">Lacks conserved residue(s) required for the propagation of feature annotation.</text>
</comment>
<dbReference type="InterPro" id="IPR000209">
    <property type="entry name" value="Peptidase_S8/S53_dom"/>
</dbReference>
<dbReference type="PANTHER" id="PTHR43399:SF4">
    <property type="entry name" value="CELL WALL-ASSOCIATED PROTEASE"/>
    <property type="match status" value="1"/>
</dbReference>
<name>A0A5S9MLE5_BACIA</name>
<dbReference type="InterPro" id="IPR051048">
    <property type="entry name" value="Peptidase_S8/S53_subtilisin"/>
</dbReference>
<dbReference type="InterPro" id="IPR023827">
    <property type="entry name" value="Peptidase_S8_Asp-AS"/>
</dbReference>
<dbReference type="AlphaFoldDB" id="A0A5S9MLE5"/>
<reference evidence="5 6" key="1">
    <citation type="submission" date="2019-12" db="EMBL/GenBank/DDBJ databases">
        <title>Full genome sequence of a Bacillus safensis strain isolated from commercially available natto in Indonesia.</title>
        <authorList>
            <person name="Yoshida M."/>
            <person name="Uomi M."/>
            <person name="Waturangi D."/>
            <person name="Ekaputri J.J."/>
            <person name="Setiamarga D.H.E."/>
        </authorList>
    </citation>
    <scope>NUCLEOTIDE SEQUENCE [LARGE SCALE GENOMIC DNA]</scope>
    <source>
        <strain evidence="5 6">IDN1</strain>
    </source>
</reference>
<evidence type="ECO:0000259" key="4">
    <source>
        <dbReference type="Pfam" id="PF00082"/>
    </source>
</evidence>
<dbReference type="EMBL" id="AP021906">
    <property type="protein sequence ID" value="BBP93074.1"/>
    <property type="molecule type" value="Genomic_DNA"/>
</dbReference>
<dbReference type="PANTHER" id="PTHR43399">
    <property type="entry name" value="SUBTILISIN-RELATED"/>
    <property type="match status" value="1"/>
</dbReference>
<dbReference type="SUPFAM" id="SSF52743">
    <property type="entry name" value="Subtilisin-like"/>
    <property type="match status" value="1"/>
</dbReference>
<comment type="similarity">
    <text evidence="1 3">Belongs to the peptidase S8 family.</text>
</comment>
<feature type="domain" description="Peptidase S8/S53" evidence="4">
    <location>
        <begin position="66"/>
        <end position="89"/>
    </location>
</feature>
<dbReference type="GO" id="GO:0006508">
    <property type="term" value="P:proteolysis"/>
    <property type="evidence" value="ECO:0007669"/>
    <property type="project" value="InterPro"/>
</dbReference>
<accession>A0A5S9MLE5</accession>
<sequence length="95" mass="10497">MKLPANEIPKLLAVDGVKAVYPDVTYKTDEVKKESIQLPNEDVSPLMDKSAPFIGAPKAWDAGYSGKGVKVAVIDTGVDYTHPDLKRKLRFIQRL</sequence>
<keyword evidence="2" id="KW-0378">Hydrolase</keyword>
<evidence type="ECO:0000256" key="3">
    <source>
        <dbReference type="PROSITE-ProRule" id="PRU01240"/>
    </source>
</evidence>
<evidence type="ECO:0000313" key="6">
    <source>
        <dbReference type="Proteomes" id="UP000464658"/>
    </source>
</evidence>
<dbReference type="PROSITE" id="PS00136">
    <property type="entry name" value="SUBTILASE_ASP"/>
    <property type="match status" value="1"/>
</dbReference>
<proteinExistence type="inferred from homology"/>